<keyword evidence="4" id="KW-1185">Reference proteome</keyword>
<gene>
    <name evidence="3" type="ORF">WHR41_01744</name>
</gene>
<dbReference type="GeneID" id="96003188"/>
<dbReference type="GO" id="GO:0050334">
    <property type="term" value="F:thiaminase activity"/>
    <property type="evidence" value="ECO:0007669"/>
    <property type="project" value="InterPro"/>
</dbReference>
<dbReference type="PANTHER" id="PTHR20858:SF17">
    <property type="entry name" value="HYDROXYMETHYLPYRIMIDINE_PHOSPHOMETHYLPYRIMIDINE KINASE THI20-RELATED"/>
    <property type="match status" value="1"/>
</dbReference>
<dbReference type="Pfam" id="PF03070">
    <property type="entry name" value="TENA_THI-4"/>
    <property type="match status" value="1"/>
</dbReference>
<dbReference type="InterPro" id="IPR027574">
    <property type="entry name" value="Thiaminase_II"/>
</dbReference>
<evidence type="ECO:0000259" key="2">
    <source>
        <dbReference type="Pfam" id="PF08543"/>
    </source>
</evidence>
<dbReference type="GO" id="GO:0008902">
    <property type="term" value="F:hydroxymethylpyrimidine kinase activity"/>
    <property type="evidence" value="ECO:0007669"/>
    <property type="project" value="TreeGrafter"/>
</dbReference>
<dbReference type="InterPro" id="IPR016084">
    <property type="entry name" value="Haem_Oase-like_multi-hlx"/>
</dbReference>
<dbReference type="FunFam" id="3.40.1190.20:FF:000034">
    <property type="entry name" value="Putative hydroxymethylpyrimidine/ phosphomethylpyrimidine kinase 2"/>
    <property type="match status" value="1"/>
</dbReference>
<dbReference type="SUPFAM" id="SSF53613">
    <property type="entry name" value="Ribokinase-like"/>
    <property type="match status" value="1"/>
</dbReference>
<evidence type="ECO:0000259" key="1">
    <source>
        <dbReference type="Pfam" id="PF03070"/>
    </source>
</evidence>
<dbReference type="AlphaFoldDB" id="A0AB34KXA3"/>
<name>A0AB34KXA3_9PEZI</name>
<dbReference type="NCBIfam" id="TIGR00097">
    <property type="entry name" value="HMP-P_kinase"/>
    <property type="match status" value="1"/>
</dbReference>
<dbReference type="CDD" id="cd01169">
    <property type="entry name" value="HMPP_kinase"/>
    <property type="match status" value="1"/>
</dbReference>
<dbReference type="InterPro" id="IPR004399">
    <property type="entry name" value="HMP/HMP-P_kinase_dom"/>
</dbReference>
<dbReference type="Proteomes" id="UP000803884">
    <property type="component" value="Unassembled WGS sequence"/>
</dbReference>
<dbReference type="SUPFAM" id="SSF48613">
    <property type="entry name" value="Heme oxygenase-like"/>
    <property type="match status" value="1"/>
</dbReference>
<feature type="domain" description="Thiaminase-2/PQQC" evidence="1">
    <location>
        <begin position="298"/>
        <end position="506"/>
    </location>
</feature>
<protein>
    <submittedName>
        <fullName evidence="3">Uncharacterized protein</fullName>
    </submittedName>
</protein>
<dbReference type="GO" id="GO:0005829">
    <property type="term" value="C:cytosol"/>
    <property type="evidence" value="ECO:0007669"/>
    <property type="project" value="TreeGrafter"/>
</dbReference>
<organism evidence="3 4">
    <name type="scientific">Cladosporium halotolerans</name>
    <dbReference type="NCBI Taxonomy" id="1052096"/>
    <lineage>
        <taxon>Eukaryota</taxon>
        <taxon>Fungi</taxon>
        <taxon>Dikarya</taxon>
        <taxon>Ascomycota</taxon>
        <taxon>Pezizomycotina</taxon>
        <taxon>Dothideomycetes</taxon>
        <taxon>Dothideomycetidae</taxon>
        <taxon>Cladosporiales</taxon>
        <taxon>Cladosporiaceae</taxon>
        <taxon>Cladosporium</taxon>
    </lineage>
</organism>
<dbReference type="FunFam" id="1.20.910.10:FF:000003">
    <property type="entry name" value="Hydroxymethylpyrimidine/phosphomethylpyrimidine kinase THI20"/>
    <property type="match status" value="1"/>
</dbReference>
<proteinExistence type="predicted"/>
<reference evidence="3 4" key="1">
    <citation type="journal article" date="2020" name="Microbiol. Resour. Announc.">
        <title>Draft Genome Sequence of a Cladosporium Species Isolated from the Mesophotic Ascidian Didemnum maculosum.</title>
        <authorList>
            <person name="Gioti A."/>
            <person name="Siaperas R."/>
            <person name="Nikolaivits E."/>
            <person name="Le Goff G."/>
            <person name="Ouazzani J."/>
            <person name="Kotoulas G."/>
            <person name="Topakas E."/>
        </authorList>
    </citation>
    <scope>NUCLEOTIDE SEQUENCE [LARGE SCALE GENOMIC DNA]</scope>
    <source>
        <strain evidence="3 4">TM138-S3</strain>
    </source>
</reference>
<comment type="caution">
    <text evidence="3">The sequence shown here is derived from an EMBL/GenBank/DDBJ whole genome shotgun (WGS) entry which is preliminary data.</text>
</comment>
<dbReference type="InterPro" id="IPR004305">
    <property type="entry name" value="Thiaminase-2/PQQC"/>
</dbReference>
<dbReference type="GO" id="GO:0009228">
    <property type="term" value="P:thiamine biosynthetic process"/>
    <property type="evidence" value="ECO:0007669"/>
    <property type="project" value="InterPro"/>
</dbReference>
<dbReference type="GO" id="GO:0008972">
    <property type="term" value="F:phosphomethylpyrimidine kinase activity"/>
    <property type="evidence" value="ECO:0007669"/>
    <property type="project" value="InterPro"/>
</dbReference>
<dbReference type="RefSeq" id="XP_069232734.1">
    <property type="nucleotide sequence ID" value="XM_069370350.1"/>
</dbReference>
<dbReference type="Gene3D" id="3.40.1190.20">
    <property type="match status" value="1"/>
</dbReference>
<sequence>MKRILVIAGSDSSGGAGLEADQKVIAAHGCYAMTATTALTAQNTQGVNAIHETPTDFVRKQIDACVEDVGVDVVKTGMLASAGTVSLVAESLRSHKITKSVVDPVMVSTSGHQLLATAATKVLIHELLPEAYLVTPNIPEANLILKEAGKPELEVDDLEGLKKLASALLSLGPAYVLLKGGHLPLTKQGKVAKEENEKEIVTNVLVGRDGSTEVIELPFQRSNNTHGTGCSLASAIACNLARDEDIARAVRSACRYVEAAIRTSPNLGKGSGPLNHFHSIQVLPFASGNFIEYLLGRDDVKPVWHEYTHHEFCERMGDGTLPRETFKNYMIQDYLYLIQFARANALASYKGMSLDDIAGGAAIVMHIRHEINLHIGECAEFGLTQEDMEKYEESQACTAYSRYILDVGQSQDWLALQVALLPCLLGYGMIGRRLKDLQTTNPPKEPNAYLTWINNYVAEDYTEAVKTGCALIEKHAVHQSPKRIDELVKIFMHATRMETGFWAMANES</sequence>
<dbReference type="Pfam" id="PF08543">
    <property type="entry name" value="Phos_pyr_kin"/>
    <property type="match status" value="1"/>
</dbReference>
<dbReference type="InterPro" id="IPR029056">
    <property type="entry name" value="Ribokinase-like"/>
</dbReference>
<dbReference type="PANTHER" id="PTHR20858">
    <property type="entry name" value="PHOSPHOMETHYLPYRIMIDINE KINASE"/>
    <property type="match status" value="1"/>
</dbReference>
<dbReference type="CDD" id="cd19367">
    <property type="entry name" value="TenA_C_ScTHI20-like"/>
    <property type="match status" value="1"/>
</dbReference>
<evidence type="ECO:0000313" key="3">
    <source>
        <dbReference type="EMBL" id="KAL1589629.1"/>
    </source>
</evidence>
<dbReference type="Gene3D" id="1.20.910.10">
    <property type="entry name" value="Heme oxygenase-like"/>
    <property type="match status" value="1"/>
</dbReference>
<dbReference type="EMBL" id="JAAQHG020000004">
    <property type="protein sequence ID" value="KAL1589629.1"/>
    <property type="molecule type" value="Genomic_DNA"/>
</dbReference>
<accession>A0AB34KXA3</accession>
<dbReference type="NCBIfam" id="TIGR04306">
    <property type="entry name" value="salvage_TenA"/>
    <property type="match status" value="1"/>
</dbReference>
<dbReference type="InterPro" id="IPR013749">
    <property type="entry name" value="PM/HMP-P_kinase-1"/>
</dbReference>
<feature type="domain" description="Pyridoxamine kinase/Phosphomethylpyrimidine kinase" evidence="2">
    <location>
        <begin position="11"/>
        <end position="275"/>
    </location>
</feature>
<evidence type="ECO:0000313" key="4">
    <source>
        <dbReference type="Proteomes" id="UP000803884"/>
    </source>
</evidence>